<dbReference type="RefSeq" id="WP_103561344.1">
    <property type="nucleotide sequence ID" value="NZ_MTBP01000001.1"/>
</dbReference>
<dbReference type="InterPro" id="IPR010982">
    <property type="entry name" value="Lambda_DNA-bd_dom_sf"/>
</dbReference>
<evidence type="ECO:0000256" key="1">
    <source>
        <dbReference type="ARBA" id="ARBA00023125"/>
    </source>
</evidence>
<accession>A0A2P4UMU0</accession>
<reference evidence="3 4" key="1">
    <citation type="journal article" date="2017" name="Chemistry">
        <title>Isolation, Biosynthesis and Chemical Modifications of Rubterolones A-F: Rare Tropolone Alkaloids from Actinomadura sp. 5-2.</title>
        <authorList>
            <person name="Guo H."/>
            <person name="Benndorf R."/>
            <person name="Leichnitz D."/>
            <person name="Klassen J.L."/>
            <person name="Vollmers J."/>
            <person name="Gorls H."/>
            <person name="Steinacker M."/>
            <person name="Weigel C."/>
            <person name="Dahse H.M."/>
            <person name="Kaster A.K."/>
            <person name="de Beer Z.W."/>
            <person name="Poulsen M."/>
            <person name="Beemelmanns C."/>
        </authorList>
    </citation>
    <scope>NUCLEOTIDE SEQUENCE [LARGE SCALE GENOMIC DNA]</scope>
    <source>
        <strain evidence="3 4">5-2</strain>
    </source>
</reference>
<dbReference type="GO" id="GO:0005829">
    <property type="term" value="C:cytosol"/>
    <property type="evidence" value="ECO:0007669"/>
    <property type="project" value="TreeGrafter"/>
</dbReference>
<dbReference type="CDD" id="cd00093">
    <property type="entry name" value="HTH_XRE"/>
    <property type="match status" value="1"/>
</dbReference>
<dbReference type="PANTHER" id="PTHR46797:SF1">
    <property type="entry name" value="METHYLPHOSPHONATE SYNTHASE"/>
    <property type="match status" value="1"/>
</dbReference>
<gene>
    <name evidence="3" type="ORF">BTM25_07620</name>
</gene>
<dbReference type="SMART" id="SM00530">
    <property type="entry name" value="HTH_XRE"/>
    <property type="match status" value="1"/>
</dbReference>
<evidence type="ECO:0000259" key="2">
    <source>
        <dbReference type="PROSITE" id="PS50943"/>
    </source>
</evidence>
<evidence type="ECO:0000313" key="4">
    <source>
        <dbReference type="Proteomes" id="UP000242367"/>
    </source>
</evidence>
<dbReference type="AlphaFoldDB" id="A0A2P4UMU0"/>
<dbReference type="Gene3D" id="1.25.40.10">
    <property type="entry name" value="Tetratricopeptide repeat domain"/>
    <property type="match status" value="1"/>
</dbReference>
<dbReference type="Proteomes" id="UP000242367">
    <property type="component" value="Unassembled WGS sequence"/>
</dbReference>
<dbReference type="PROSITE" id="PS50943">
    <property type="entry name" value="HTH_CROC1"/>
    <property type="match status" value="1"/>
</dbReference>
<dbReference type="Gene3D" id="1.10.260.40">
    <property type="entry name" value="lambda repressor-like DNA-binding domains"/>
    <property type="match status" value="1"/>
</dbReference>
<dbReference type="SUPFAM" id="SSF47413">
    <property type="entry name" value="lambda repressor-like DNA-binding domains"/>
    <property type="match status" value="1"/>
</dbReference>
<feature type="domain" description="HTH cro/C1-type" evidence="2">
    <location>
        <begin position="11"/>
        <end position="64"/>
    </location>
</feature>
<dbReference type="InterPro" id="IPR050807">
    <property type="entry name" value="TransReg_Diox_bact_type"/>
</dbReference>
<dbReference type="InterPro" id="IPR001387">
    <property type="entry name" value="Cro/C1-type_HTH"/>
</dbReference>
<name>A0A2P4UMU0_9ACTN</name>
<organism evidence="3 4">
    <name type="scientific">Actinomadura rubteroloni</name>
    <dbReference type="NCBI Taxonomy" id="1926885"/>
    <lineage>
        <taxon>Bacteria</taxon>
        <taxon>Bacillati</taxon>
        <taxon>Actinomycetota</taxon>
        <taxon>Actinomycetes</taxon>
        <taxon>Streptosporangiales</taxon>
        <taxon>Thermomonosporaceae</taxon>
        <taxon>Actinomadura</taxon>
    </lineage>
</organism>
<proteinExistence type="predicted"/>
<keyword evidence="1" id="KW-0238">DNA-binding</keyword>
<sequence>MPGPGNVGERVRNLRLTRRLSQAQLAGHDLSDSYISLIESGKRTPTPTVLRMLAERLGCTPEYLAEGVEPEQRAHLEVRERHAHLTLLAGDAAAAEAAFEDVLDRSDDADLVARARWGRARALEELGRVEEAIALFEDLREQADRDPGRSSRLPAVIALARCYHAVGDLGQAIALAERALDRLTALGLTAGAERAEAGRVLLTGYLDRADVVRAHALGRRLLAPPAEVMPLCAHYRRASIRALDEGAIGDALYFADQALATRGGEDAERAEARLRLAAARALLRGVPPFTDATAPEPLDPAAPRAVPSAAAARAALDLLAGTGSLVGGEAAEATIERARGLVLAGDVGAAIAALEEFLDTGHALAAPESTVKRPDGAPSARTRTTVQARLVLARARVAQRDGAAALVVLRAAAGQLAALPPGRPAAHLARELGELFEAAGDRPAAADAYRRALEATGLRATRPVPAGADLPRV</sequence>
<dbReference type="GO" id="GO:0003677">
    <property type="term" value="F:DNA binding"/>
    <property type="evidence" value="ECO:0007669"/>
    <property type="project" value="UniProtKB-KW"/>
</dbReference>
<dbReference type="Pfam" id="PF01381">
    <property type="entry name" value="HTH_3"/>
    <property type="match status" value="1"/>
</dbReference>
<dbReference type="SUPFAM" id="SSF48452">
    <property type="entry name" value="TPR-like"/>
    <property type="match status" value="1"/>
</dbReference>
<protein>
    <submittedName>
        <fullName evidence="3">Anaerobic benzoate catabolism transcriptional regulator</fullName>
    </submittedName>
</protein>
<dbReference type="GO" id="GO:0003700">
    <property type="term" value="F:DNA-binding transcription factor activity"/>
    <property type="evidence" value="ECO:0007669"/>
    <property type="project" value="TreeGrafter"/>
</dbReference>
<comment type="caution">
    <text evidence="3">The sequence shown here is derived from an EMBL/GenBank/DDBJ whole genome shotgun (WGS) entry which is preliminary data.</text>
</comment>
<dbReference type="EMBL" id="MTBP01000001">
    <property type="protein sequence ID" value="POM26364.1"/>
    <property type="molecule type" value="Genomic_DNA"/>
</dbReference>
<dbReference type="PANTHER" id="PTHR46797">
    <property type="entry name" value="HTH-TYPE TRANSCRIPTIONAL REGULATOR"/>
    <property type="match status" value="1"/>
</dbReference>
<dbReference type="Pfam" id="PF13424">
    <property type="entry name" value="TPR_12"/>
    <property type="match status" value="1"/>
</dbReference>
<keyword evidence="4" id="KW-1185">Reference proteome</keyword>
<dbReference type="InterPro" id="IPR011990">
    <property type="entry name" value="TPR-like_helical_dom_sf"/>
</dbReference>
<evidence type="ECO:0000313" key="3">
    <source>
        <dbReference type="EMBL" id="POM26364.1"/>
    </source>
</evidence>